<accession>A0A8S9P8E3</accession>
<dbReference type="EMBL" id="QGKX02001521">
    <property type="protein sequence ID" value="KAF3510511.1"/>
    <property type="molecule type" value="Genomic_DNA"/>
</dbReference>
<dbReference type="Proteomes" id="UP000712600">
    <property type="component" value="Unassembled WGS sequence"/>
</dbReference>
<feature type="compositionally biased region" description="Polar residues" evidence="1">
    <location>
        <begin position="85"/>
        <end position="96"/>
    </location>
</feature>
<reference evidence="2" key="1">
    <citation type="submission" date="2019-12" db="EMBL/GenBank/DDBJ databases">
        <title>Genome sequencing and annotation of Brassica cretica.</title>
        <authorList>
            <person name="Studholme D.J."/>
            <person name="Sarris P."/>
        </authorList>
    </citation>
    <scope>NUCLEOTIDE SEQUENCE</scope>
    <source>
        <strain evidence="2">PFS-109/04</strain>
        <tissue evidence="2">Leaf</tissue>
    </source>
</reference>
<feature type="region of interest" description="Disordered" evidence="1">
    <location>
        <begin position="62"/>
        <end position="102"/>
    </location>
</feature>
<evidence type="ECO:0000313" key="2">
    <source>
        <dbReference type="EMBL" id="KAF3510511.1"/>
    </source>
</evidence>
<name>A0A8S9P8E3_BRACR</name>
<organism evidence="2 3">
    <name type="scientific">Brassica cretica</name>
    <name type="common">Mustard</name>
    <dbReference type="NCBI Taxonomy" id="69181"/>
    <lineage>
        <taxon>Eukaryota</taxon>
        <taxon>Viridiplantae</taxon>
        <taxon>Streptophyta</taxon>
        <taxon>Embryophyta</taxon>
        <taxon>Tracheophyta</taxon>
        <taxon>Spermatophyta</taxon>
        <taxon>Magnoliopsida</taxon>
        <taxon>eudicotyledons</taxon>
        <taxon>Gunneridae</taxon>
        <taxon>Pentapetalae</taxon>
        <taxon>rosids</taxon>
        <taxon>malvids</taxon>
        <taxon>Brassicales</taxon>
        <taxon>Brassicaceae</taxon>
        <taxon>Brassiceae</taxon>
        <taxon>Brassica</taxon>
    </lineage>
</organism>
<dbReference type="AlphaFoldDB" id="A0A8S9P8E3"/>
<gene>
    <name evidence="2" type="ORF">F2Q69_00003461</name>
</gene>
<evidence type="ECO:0000256" key="1">
    <source>
        <dbReference type="SAM" id="MobiDB-lite"/>
    </source>
</evidence>
<evidence type="ECO:0000313" key="3">
    <source>
        <dbReference type="Proteomes" id="UP000712600"/>
    </source>
</evidence>
<proteinExistence type="predicted"/>
<protein>
    <submittedName>
        <fullName evidence="2">Uncharacterized protein</fullName>
    </submittedName>
</protein>
<comment type="caution">
    <text evidence="2">The sequence shown here is derived from an EMBL/GenBank/DDBJ whole genome shotgun (WGS) entry which is preliminary data.</text>
</comment>
<sequence length="102" mass="11307">MVYGRKKVKRNGVSVTGFGFKTMADEERNALKRIYLMVFPGQKMLYECTNPNTAKGVYLANDSDNLPSNKEAGVEGSDDEPPLIGTNQTEPASETENLLKYI</sequence>